<evidence type="ECO:0000313" key="2">
    <source>
        <dbReference type="EMBL" id="KAJ1205457.1"/>
    </source>
</evidence>
<gene>
    <name evidence="2" type="ORF">NDU88_000892</name>
</gene>
<accession>A0AAV7VYU6</accession>
<reference evidence="2" key="1">
    <citation type="journal article" date="2022" name="bioRxiv">
        <title>Sequencing and chromosome-scale assembly of the giantPleurodeles waltlgenome.</title>
        <authorList>
            <person name="Brown T."/>
            <person name="Elewa A."/>
            <person name="Iarovenko S."/>
            <person name="Subramanian E."/>
            <person name="Araus A.J."/>
            <person name="Petzold A."/>
            <person name="Susuki M."/>
            <person name="Suzuki K.-i.T."/>
            <person name="Hayashi T."/>
            <person name="Toyoda A."/>
            <person name="Oliveira C."/>
            <person name="Osipova E."/>
            <person name="Leigh N.D."/>
            <person name="Simon A."/>
            <person name="Yun M.H."/>
        </authorList>
    </citation>
    <scope>NUCLEOTIDE SEQUENCE</scope>
    <source>
        <strain evidence="2">20211129_DDA</strain>
        <tissue evidence="2">Liver</tissue>
    </source>
</reference>
<dbReference type="AlphaFoldDB" id="A0AAV7VYU6"/>
<evidence type="ECO:0000256" key="1">
    <source>
        <dbReference type="SAM" id="MobiDB-lite"/>
    </source>
</evidence>
<keyword evidence="3" id="KW-1185">Reference proteome</keyword>
<name>A0AAV7VYU6_PLEWA</name>
<evidence type="ECO:0000313" key="3">
    <source>
        <dbReference type="Proteomes" id="UP001066276"/>
    </source>
</evidence>
<dbReference type="Proteomes" id="UP001066276">
    <property type="component" value="Chromosome 1_2"/>
</dbReference>
<comment type="caution">
    <text evidence="2">The sequence shown here is derived from an EMBL/GenBank/DDBJ whole genome shotgun (WGS) entry which is preliminary data.</text>
</comment>
<feature type="compositionally biased region" description="Basic and acidic residues" evidence="1">
    <location>
        <begin position="82"/>
        <end position="96"/>
    </location>
</feature>
<dbReference type="EMBL" id="JANPWB010000002">
    <property type="protein sequence ID" value="KAJ1205457.1"/>
    <property type="molecule type" value="Genomic_DNA"/>
</dbReference>
<organism evidence="2 3">
    <name type="scientific">Pleurodeles waltl</name>
    <name type="common">Iberian ribbed newt</name>
    <dbReference type="NCBI Taxonomy" id="8319"/>
    <lineage>
        <taxon>Eukaryota</taxon>
        <taxon>Metazoa</taxon>
        <taxon>Chordata</taxon>
        <taxon>Craniata</taxon>
        <taxon>Vertebrata</taxon>
        <taxon>Euteleostomi</taxon>
        <taxon>Amphibia</taxon>
        <taxon>Batrachia</taxon>
        <taxon>Caudata</taxon>
        <taxon>Salamandroidea</taxon>
        <taxon>Salamandridae</taxon>
        <taxon>Pleurodelinae</taxon>
        <taxon>Pleurodeles</taxon>
    </lineage>
</organism>
<proteinExistence type="predicted"/>
<protein>
    <submittedName>
        <fullName evidence="2">Uncharacterized protein</fullName>
    </submittedName>
</protein>
<sequence length="120" mass="13720">MGYWRDDCWMGEILTKPMGSQTTEPTLLSSLDIAAVHVEEDVQVTWPFLEAIFASLRGDLQTLEKDLSDDLKEVSRDLESLGDRLSSVEDHEMSHDEETEQLQQEIIQLCDQQLDLETHA</sequence>
<feature type="region of interest" description="Disordered" evidence="1">
    <location>
        <begin position="82"/>
        <end position="101"/>
    </location>
</feature>